<protein>
    <submittedName>
        <fullName evidence="1">Peptidase family M48-domain-containing protein</fullName>
    </submittedName>
</protein>
<name>A0ACB8UBY9_9APHY</name>
<sequence>MTRRELLKDFEGKILSPNHPLTLHVAGVVNKILKANDLGSLKAPHPARVLGNATDDDFWSDSSRMDAFPPESGGKEWELLVVDDDKVINAAAAYGNIIVFTGILPVARNEEGLAAVLAHEIGHVVARHNAEMASSRIVFFAVAALVSFALQWDFGLASSLANLVLVLPHSRAMEFEADAIGLKLMSKACFEPRAAPEIFERLGKIEEQQGVMKELSFMYTHPSSQARVERLEQKMPEAYEIRARSPECAGILDKLQQFQESRRGWGW</sequence>
<accession>A0ACB8UBY9</accession>
<keyword evidence="2" id="KW-1185">Reference proteome</keyword>
<evidence type="ECO:0000313" key="2">
    <source>
        <dbReference type="Proteomes" id="UP001055072"/>
    </source>
</evidence>
<evidence type="ECO:0000313" key="1">
    <source>
        <dbReference type="EMBL" id="KAI0091759.1"/>
    </source>
</evidence>
<dbReference type="EMBL" id="MU274905">
    <property type="protein sequence ID" value="KAI0091759.1"/>
    <property type="molecule type" value="Genomic_DNA"/>
</dbReference>
<comment type="caution">
    <text evidence="1">The sequence shown here is derived from an EMBL/GenBank/DDBJ whole genome shotgun (WGS) entry which is preliminary data.</text>
</comment>
<gene>
    <name evidence="1" type="ORF">BDY19DRAFT_644476</name>
</gene>
<dbReference type="Proteomes" id="UP001055072">
    <property type="component" value="Unassembled WGS sequence"/>
</dbReference>
<reference evidence="1" key="1">
    <citation type="journal article" date="2021" name="Environ. Microbiol.">
        <title>Gene family expansions and transcriptome signatures uncover fungal adaptations to wood decay.</title>
        <authorList>
            <person name="Hage H."/>
            <person name="Miyauchi S."/>
            <person name="Viragh M."/>
            <person name="Drula E."/>
            <person name="Min B."/>
            <person name="Chaduli D."/>
            <person name="Navarro D."/>
            <person name="Favel A."/>
            <person name="Norest M."/>
            <person name="Lesage-Meessen L."/>
            <person name="Balint B."/>
            <person name="Merenyi Z."/>
            <person name="de Eugenio L."/>
            <person name="Morin E."/>
            <person name="Martinez A.T."/>
            <person name="Baldrian P."/>
            <person name="Stursova M."/>
            <person name="Martinez M.J."/>
            <person name="Novotny C."/>
            <person name="Magnuson J.K."/>
            <person name="Spatafora J.W."/>
            <person name="Maurice S."/>
            <person name="Pangilinan J."/>
            <person name="Andreopoulos W."/>
            <person name="LaButti K."/>
            <person name="Hundley H."/>
            <person name="Na H."/>
            <person name="Kuo A."/>
            <person name="Barry K."/>
            <person name="Lipzen A."/>
            <person name="Henrissat B."/>
            <person name="Riley R."/>
            <person name="Ahrendt S."/>
            <person name="Nagy L.G."/>
            <person name="Grigoriev I.V."/>
            <person name="Martin F."/>
            <person name="Rosso M.N."/>
        </authorList>
    </citation>
    <scope>NUCLEOTIDE SEQUENCE</scope>
    <source>
        <strain evidence="1">CBS 384.51</strain>
    </source>
</reference>
<organism evidence="1 2">
    <name type="scientific">Irpex rosettiformis</name>
    <dbReference type="NCBI Taxonomy" id="378272"/>
    <lineage>
        <taxon>Eukaryota</taxon>
        <taxon>Fungi</taxon>
        <taxon>Dikarya</taxon>
        <taxon>Basidiomycota</taxon>
        <taxon>Agaricomycotina</taxon>
        <taxon>Agaricomycetes</taxon>
        <taxon>Polyporales</taxon>
        <taxon>Irpicaceae</taxon>
        <taxon>Irpex</taxon>
    </lineage>
</organism>
<proteinExistence type="predicted"/>